<feature type="binding site" evidence="10">
    <location>
        <position position="259"/>
    </location>
    <ligand>
        <name>Zn(2+)</name>
        <dbReference type="ChEBI" id="CHEBI:29105"/>
    </ligand>
</feature>
<dbReference type="RefSeq" id="WP_014967820.1">
    <property type="nucleotide sequence ID" value="NC_018664.1"/>
</dbReference>
<dbReference type="STRING" id="1128398.Curi_c16770"/>
<dbReference type="CDD" id="cd01854">
    <property type="entry name" value="YjeQ_EngC"/>
    <property type="match status" value="1"/>
</dbReference>
<dbReference type="SUPFAM" id="SSF50249">
    <property type="entry name" value="Nucleic acid-binding proteins"/>
    <property type="match status" value="1"/>
</dbReference>
<dbReference type="NCBIfam" id="TIGR00157">
    <property type="entry name" value="ribosome small subunit-dependent GTPase A"/>
    <property type="match status" value="1"/>
</dbReference>
<evidence type="ECO:0000256" key="3">
    <source>
        <dbReference type="ARBA" id="ARBA00022723"/>
    </source>
</evidence>
<dbReference type="GO" id="GO:0005737">
    <property type="term" value="C:cytoplasm"/>
    <property type="evidence" value="ECO:0007669"/>
    <property type="project" value="UniProtKB-SubCell"/>
</dbReference>
<organism evidence="13 14">
    <name type="scientific">Gottschalkia acidurici (strain ATCC 7906 / DSM 604 / BCRC 14475 / CIP 104303 / KCTC 5404 / NCIMB 10678 / 9a)</name>
    <name type="common">Clostridium acidurici</name>
    <dbReference type="NCBI Taxonomy" id="1128398"/>
    <lineage>
        <taxon>Bacteria</taxon>
        <taxon>Bacillati</taxon>
        <taxon>Bacillota</taxon>
        <taxon>Tissierellia</taxon>
        <taxon>Tissierellales</taxon>
        <taxon>Gottschalkiaceae</taxon>
        <taxon>Gottschalkia</taxon>
    </lineage>
</organism>
<dbReference type="InterPro" id="IPR031944">
    <property type="entry name" value="RsgA_N"/>
</dbReference>
<dbReference type="eggNOG" id="COG1162">
    <property type="taxonomic scope" value="Bacteria"/>
</dbReference>
<dbReference type="Gene3D" id="3.40.50.300">
    <property type="entry name" value="P-loop containing nucleotide triphosphate hydrolases"/>
    <property type="match status" value="1"/>
</dbReference>
<dbReference type="PANTHER" id="PTHR32120:SF11">
    <property type="entry name" value="SMALL RIBOSOMAL SUBUNIT BIOGENESIS GTPASE RSGA 1, MITOCHONDRIAL-RELATED"/>
    <property type="match status" value="1"/>
</dbReference>
<dbReference type="AlphaFoldDB" id="K0AZI6"/>
<evidence type="ECO:0000256" key="7">
    <source>
        <dbReference type="ARBA" id="ARBA00022833"/>
    </source>
</evidence>
<keyword evidence="7 10" id="KW-0862">Zinc</keyword>
<dbReference type="HOGENOM" id="CLU_033617_2_1_9"/>
<protein>
    <recommendedName>
        <fullName evidence="10">Small ribosomal subunit biogenesis GTPase RsgA</fullName>
        <ecNumber evidence="10">3.6.1.-</ecNumber>
    </recommendedName>
</protein>
<dbReference type="InterPro" id="IPR012340">
    <property type="entry name" value="NA-bd_OB-fold"/>
</dbReference>
<keyword evidence="5 10" id="KW-0547">Nucleotide-binding</keyword>
<name>K0AZI6_GOTA9</name>
<evidence type="ECO:0000256" key="4">
    <source>
        <dbReference type="ARBA" id="ARBA00022730"/>
    </source>
</evidence>
<keyword evidence="6 10" id="KW-0378">Hydrolase</keyword>
<evidence type="ECO:0000256" key="10">
    <source>
        <dbReference type="HAMAP-Rule" id="MF_01820"/>
    </source>
</evidence>
<keyword evidence="9 10" id="KW-0342">GTP-binding</keyword>
<dbReference type="GO" id="GO:0019843">
    <property type="term" value="F:rRNA binding"/>
    <property type="evidence" value="ECO:0007669"/>
    <property type="project" value="UniProtKB-KW"/>
</dbReference>
<dbReference type="EMBL" id="CP003326">
    <property type="protein sequence ID" value="AFS78684.1"/>
    <property type="molecule type" value="Genomic_DNA"/>
</dbReference>
<evidence type="ECO:0000259" key="12">
    <source>
        <dbReference type="PROSITE" id="PS51721"/>
    </source>
</evidence>
<feature type="domain" description="CP-type G" evidence="12">
    <location>
        <begin position="64"/>
        <end position="222"/>
    </location>
</feature>
<keyword evidence="8 10" id="KW-0694">RNA-binding</keyword>
<feature type="binding site" evidence="10">
    <location>
        <position position="251"/>
    </location>
    <ligand>
        <name>Zn(2+)</name>
        <dbReference type="ChEBI" id="CHEBI:29105"/>
    </ligand>
</feature>
<evidence type="ECO:0000313" key="13">
    <source>
        <dbReference type="EMBL" id="AFS78684.1"/>
    </source>
</evidence>
<dbReference type="PANTHER" id="PTHR32120">
    <property type="entry name" value="SMALL RIBOSOMAL SUBUNIT BIOGENESIS GTPASE RSGA"/>
    <property type="match status" value="1"/>
</dbReference>
<evidence type="ECO:0000256" key="2">
    <source>
        <dbReference type="ARBA" id="ARBA00022517"/>
    </source>
</evidence>
<keyword evidence="14" id="KW-1185">Reference proteome</keyword>
<evidence type="ECO:0000256" key="6">
    <source>
        <dbReference type="ARBA" id="ARBA00022801"/>
    </source>
</evidence>
<feature type="domain" description="EngC GTPase" evidence="11">
    <location>
        <begin position="73"/>
        <end position="220"/>
    </location>
</feature>
<dbReference type="InterPro" id="IPR004881">
    <property type="entry name" value="Ribosome_biogen_GTPase_RsgA"/>
</dbReference>
<dbReference type="SUPFAM" id="SSF52540">
    <property type="entry name" value="P-loop containing nucleoside triphosphate hydrolases"/>
    <property type="match status" value="1"/>
</dbReference>
<dbReference type="PROSITE" id="PS50936">
    <property type="entry name" value="ENGC_GTPASE"/>
    <property type="match status" value="1"/>
</dbReference>
<evidence type="ECO:0000256" key="9">
    <source>
        <dbReference type="ARBA" id="ARBA00023134"/>
    </source>
</evidence>
<dbReference type="HAMAP" id="MF_01820">
    <property type="entry name" value="GTPase_RsgA"/>
    <property type="match status" value="1"/>
</dbReference>
<evidence type="ECO:0000256" key="5">
    <source>
        <dbReference type="ARBA" id="ARBA00022741"/>
    </source>
</evidence>
<reference evidence="13 14" key="1">
    <citation type="journal article" date="2012" name="PLoS ONE">
        <title>The purine-utilizing bacterium Clostridium acidurici 9a: a genome-guided metabolic reconsideration.</title>
        <authorList>
            <person name="Hartwich K."/>
            <person name="Poehlein A."/>
            <person name="Daniel R."/>
        </authorList>
    </citation>
    <scope>NUCLEOTIDE SEQUENCE [LARGE SCALE GENOMIC DNA]</scope>
    <source>
        <strain evidence="14">ATCC 7906 / DSM 604 / BCRC 14475 / CIP 104303 / KCTC 5404 / NCIMB 10678 / 9a</strain>
    </source>
</reference>
<keyword evidence="4 10" id="KW-0699">rRNA-binding</keyword>
<dbReference type="GO" id="GO:0042274">
    <property type="term" value="P:ribosomal small subunit biogenesis"/>
    <property type="evidence" value="ECO:0007669"/>
    <property type="project" value="UniProtKB-UniRule"/>
</dbReference>
<dbReference type="KEGG" id="cad:Curi_c16770"/>
<dbReference type="GO" id="GO:0005525">
    <property type="term" value="F:GTP binding"/>
    <property type="evidence" value="ECO:0007669"/>
    <property type="project" value="UniProtKB-UniRule"/>
</dbReference>
<comment type="subcellular location">
    <subcellularLocation>
        <location evidence="10">Cytoplasm</location>
    </subcellularLocation>
</comment>
<keyword evidence="2 10" id="KW-0690">Ribosome biogenesis</keyword>
<dbReference type="OrthoDB" id="9809485at2"/>
<comment type="cofactor">
    <cofactor evidence="10">
        <name>Zn(2+)</name>
        <dbReference type="ChEBI" id="CHEBI:29105"/>
    </cofactor>
    <text evidence="10">Binds 1 zinc ion per subunit.</text>
</comment>
<dbReference type="InterPro" id="IPR030378">
    <property type="entry name" value="G_CP_dom"/>
</dbReference>
<gene>
    <name evidence="10 13" type="primary">rsgA</name>
    <name evidence="13" type="ordered locus">Curi_c16770</name>
</gene>
<comment type="similarity">
    <text evidence="10">Belongs to the TRAFAC class YlqF/YawG GTPase family. RsgA subfamily.</text>
</comment>
<feature type="binding site" evidence="10">
    <location>
        <begin position="113"/>
        <end position="116"/>
    </location>
    <ligand>
        <name>GTP</name>
        <dbReference type="ChEBI" id="CHEBI:37565"/>
    </ligand>
</feature>
<dbReference type="Proteomes" id="UP000006094">
    <property type="component" value="Chromosome"/>
</dbReference>
<dbReference type="CDD" id="cd04466">
    <property type="entry name" value="S1_YloQ_GTPase"/>
    <property type="match status" value="1"/>
</dbReference>
<dbReference type="Pfam" id="PF16745">
    <property type="entry name" value="RsgA_N"/>
    <property type="match status" value="1"/>
</dbReference>
<comment type="subunit">
    <text evidence="10">Monomer. Associates with 30S ribosomal subunit, binds 16S rRNA.</text>
</comment>
<feature type="binding site" evidence="10">
    <location>
        <position position="253"/>
    </location>
    <ligand>
        <name>Zn(2+)</name>
        <dbReference type="ChEBI" id="CHEBI:29105"/>
    </ligand>
</feature>
<keyword evidence="1 10" id="KW-0963">Cytoplasm</keyword>
<evidence type="ECO:0000259" key="11">
    <source>
        <dbReference type="PROSITE" id="PS50936"/>
    </source>
</evidence>
<dbReference type="Gene3D" id="2.40.50.140">
    <property type="entry name" value="Nucleic acid-binding proteins"/>
    <property type="match status" value="1"/>
</dbReference>
<sequence>MLEGTIIKGIGGFYYVKVENITYECRARGLFRKEKIKPQVGDRVLIRVNDQNKTGYVEKIFERTTELIRPPVSNVNQAIIVFAIKKPDPNLWLLDRFLLLASCQNLDVVICLNKIDLATEEEVKEIYDIYSKSGYKIITTSNKDNIGIDEIREILKDKITVFAGPSGVGKSTLLNSIQPNLKLKTGEISTKTSRGKHTTRHTELIELDKGGFVLDTPGFSSLDLDFLTEETLEEHFHDIHEASEMCKFAGCRHDKEPSCKVKESVESGEISKSRYDNYIMFLKEISERKRF</sequence>
<dbReference type="GO" id="GO:0003924">
    <property type="term" value="F:GTPase activity"/>
    <property type="evidence" value="ECO:0007669"/>
    <property type="project" value="UniProtKB-UniRule"/>
</dbReference>
<proteinExistence type="inferred from homology"/>
<comment type="function">
    <text evidence="10">One of several proteins that assist in the late maturation steps of the functional core of the 30S ribosomal subunit. Helps release RbfA from mature subunits. May play a role in the assembly of ribosomal proteins into the subunit. Circularly permuted GTPase that catalyzes slow GTP hydrolysis, GTPase activity is stimulated by the 30S ribosomal subunit.</text>
</comment>
<dbReference type="EC" id="3.6.1.-" evidence="10"/>
<accession>K0AZI6</accession>
<evidence type="ECO:0000313" key="14">
    <source>
        <dbReference type="Proteomes" id="UP000006094"/>
    </source>
</evidence>
<feature type="binding site" evidence="10">
    <location>
        <position position="246"/>
    </location>
    <ligand>
        <name>Zn(2+)</name>
        <dbReference type="ChEBI" id="CHEBI:29105"/>
    </ligand>
</feature>
<evidence type="ECO:0000256" key="8">
    <source>
        <dbReference type="ARBA" id="ARBA00022884"/>
    </source>
</evidence>
<dbReference type="GO" id="GO:0046872">
    <property type="term" value="F:metal ion binding"/>
    <property type="evidence" value="ECO:0007669"/>
    <property type="project" value="UniProtKB-KW"/>
</dbReference>
<keyword evidence="3 10" id="KW-0479">Metal-binding</keyword>
<dbReference type="InterPro" id="IPR027417">
    <property type="entry name" value="P-loop_NTPase"/>
</dbReference>
<dbReference type="PATRIC" id="fig|1128398.3.peg.1722"/>
<dbReference type="Gene3D" id="1.10.40.50">
    <property type="entry name" value="Probable gtpase engc, domain 3"/>
    <property type="match status" value="1"/>
</dbReference>
<dbReference type="PROSITE" id="PS51721">
    <property type="entry name" value="G_CP"/>
    <property type="match status" value="1"/>
</dbReference>
<evidence type="ECO:0000256" key="1">
    <source>
        <dbReference type="ARBA" id="ARBA00022490"/>
    </source>
</evidence>
<dbReference type="InterPro" id="IPR010914">
    <property type="entry name" value="RsgA_GTPase_dom"/>
</dbReference>
<dbReference type="Pfam" id="PF03193">
    <property type="entry name" value="RsgA_GTPase"/>
    <property type="match status" value="1"/>
</dbReference>
<feature type="binding site" evidence="10">
    <location>
        <begin position="164"/>
        <end position="172"/>
    </location>
    <ligand>
        <name>GTP</name>
        <dbReference type="ChEBI" id="CHEBI:37565"/>
    </ligand>
</feature>